<protein>
    <submittedName>
        <fullName evidence="4">O-methyltransferase</fullName>
    </submittedName>
</protein>
<keyword evidence="3" id="KW-0949">S-adenosyl-L-methionine</keyword>
<organism evidence="4 5">
    <name type="scientific">Haladaptatus pallidirubidus</name>
    <dbReference type="NCBI Taxonomy" id="1008152"/>
    <lineage>
        <taxon>Archaea</taxon>
        <taxon>Methanobacteriati</taxon>
        <taxon>Methanobacteriota</taxon>
        <taxon>Stenosarchaea group</taxon>
        <taxon>Halobacteria</taxon>
        <taxon>Halobacteriales</taxon>
        <taxon>Haladaptataceae</taxon>
        <taxon>Haladaptatus</taxon>
    </lineage>
</organism>
<evidence type="ECO:0000256" key="3">
    <source>
        <dbReference type="ARBA" id="ARBA00022691"/>
    </source>
</evidence>
<dbReference type="Pfam" id="PF01596">
    <property type="entry name" value="Methyltransf_3"/>
    <property type="match status" value="1"/>
</dbReference>
<evidence type="ECO:0000313" key="4">
    <source>
        <dbReference type="EMBL" id="GAA5049010.1"/>
    </source>
</evidence>
<keyword evidence="1" id="KW-0489">Methyltransferase</keyword>
<dbReference type="GeneID" id="68613300"/>
<dbReference type="PANTHER" id="PTHR43167:SF1">
    <property type="entry name" value="PUTATIVE (AFU_ORTHOLOGUE AFUA_6G01830)-RELATED"/>
    <property type="match status" value="1"/>
</dbReference>
<dbReference type="GO" id="GO:0008171">
    <property type="term" value="F:O-methyltransferase activity"/>
    <property type="evidence" value="ECO:0007669"/>
    <property type="project" value="InterPro"/>
</dbReference>
<dbReference type="Proteomes" id="UP001501729">
    <property type="component" value="Unassembled WGS sequence"/>
</dbReference>
<keyword evidence="2" id="KW-0808">Transferase</keyword>
<dbReference type="RefSeq" id="WP_227776862.1">
    <property type="nucleotide sequence ID" value="NZ_BAABKX010000003.1"/>
</dbReference>
<reference evidence="4 5" key="1">
    <citation type="journal article" date="2019" name="Int. J. Syst. Evol. Microbiol.">
        <title>The Global Catalogue of Microorganisms (GCM) 10K type strain sequencing project: providing services to taxonomists for standard genome sequencing and annotation.</title>
        <authorList>
            <consortium name="The Broad Institute Genomics Platform"/>
            <consortium name="The Broad Institute Genome Sequencing Center for Infectious Disease"/>
            <person name="Wu L."/>
            <person name="Ma J."/>
        </authorList>
    </citation>
    <scope>NUCLEOTIDE SEQUENCE [LARGE SCALE GENOMIC DNA]</scope>
    <source>
        <strain evidence="4 5">JCM 17504</strain>
    </source>
</reference>
<evidence type="ECO:0000256" key="1">
    <source>
        <dbReference type="ARBA" id="ARBA00022603"/>
    </source>
</evidence>
<dbReference type="InterPro" id="IPR002935">
    <property type="entry name" value="SAM_O-MeTrfase"/>
</dbReference>
<dbReference type="CDD" id="cd02440">
    <property type="entry name" value="AdoMet_MTases"/>
    <property type="match status" value="1"/>
</dbReference>
<evidence type="ECO:0000256" key="2">
    <source>
        <dbReference type="ARBA" id="ARBA00022679"/>
    </source>
</evidence>
<dbReference type="Gene3D" id="3.40.50.150">
    <property type="entry name" value="Vaccinia Virus protein VP39"/>
    <property type="match status" value="1"/>
</dbReference>
<sequence>MTDILPEETERFVRAALPEASETQKAMEERGEGFPTVGREVGQFLRLLAHAVDVERIFEFGSGFGYSAYWFADALPEDGEIVLTEYDADELHEARQFLESAGVADRAIFENGDAMDTIERHDGPFDVVLIDHNKDGYPEALKAVRDKVAPGGVIVADNAMVSGIQDFDAILAALEGDDPELDEDSRGIAEYLLTMREDEAFETSVIPLGEGIAVSYRR</sequence>
<dbReference type="GO" id="GO:0032259">
    <property type="term" value="P:methylation"/>
    <property type="evidence" value="ECO:0007669"/>
    <property type="project" value="UniProtKB-KW"/>
</dbReference>
<proteinExistence type="predicted"/>
<dbReference type="SUPFAM" id="SSF53335">
    <property type="entry name" value="S-adenosyl-L-methionine-dependent methyltransferases"/>
    <property type="match status" value="1"/>
</dbReference>
<dbReference type="EMBL" id="BAABKX010000003">
    <property type="protein sequence ID" value="GAA5049010.1"/>
    <property type="molecule type" value="Genomic_DNA"/>
</dbReference>
<dbReference type="PANTHER" id="PTHR43167">
    <property type="entry name" value="PUTATIVE (AFU_ORTHOLOGUE AFUA_6G01830)-RELATED"/>
    <property type="match status" value="1"/>
</dbReference>
<dbReference type="AlphaFoldDB" id="A0AAV3UH29"/>
<keyword evidence="5" id="KW-1185">Reference proteome</keyword>
<name>A0AAV3UH29_9EURY</name>
<accession>A0AAV3UH29</accession>
<dbReference type="PROSITE" id="PS51682">
    <property type="entry name" value="SAM_OMT_I"/>
    <property type="match status" value="1"/>
</dbReference>
<gene>
    <name evidence="4" type="ORF">GCM10025751_21360</name>
</gene>
<dbReference type="InterPro" id="IPR029063">
    <property type="entry name" value="SAM-dependent_MTases_sf"/>
</dbReference>
<evidence type="ECO:0000313" key="5">
    <source>
        <dbReference type="Proteomes" id="UP001501729"/>
    </source>
</evidence>
<comment type="caution">
    <text evidence="4">The sequence shown here is derived from an EMBL/GenBank/DDBJ whole genome shotgun (WGS) entry which is preliminary data.</text>
</comment>